<feature type="domain" description="GPI inositol-deacylase winged helix" evidence="4">
    <location>
        <begin position="467"/>
        <end position="572"/>
    </location>
</feature>
<feature type="repeat" description="ANK" evidence="2">
    <location>
        <begin position="673"/>
        <end position="705"/>
    </location>
</feature>
<evidence type="ECO:0000313" key="7">
    <source>
        <dbReference type="Proteomes" id="UP000324767"/>
    </source>
</evidence>
<sequence length="896" mass="98117">MAEALGVVGSIFAVLPLSATVVEYLSTVNGASEDRQRLLSEISSATGFLYVLKEQSGKAESERLAIIASLGAPGGPVEQFQQALEDLVAKLLPAKGLKKLEKALTWPFKKEEIRAILQRIERQKSLFILALQNDHIGLSQGIRDDIADLSRGVKEIGLAQGNDAKDKVLRWLCSTDPSSNHNAARKKHEPSTGAWLLRSKTFTEWKDKPNSFLWLHGIPGCGKMILCSTVIENIANDYTDGVAYYYFDFNDRAKQNVDNCPRSVIVQLCRGAEKLPDSVQKLYDQFGRHQMEPSLGDLFEALLSVIPGRDPCFIILDALDEFEREDESERKDVLAMLSQIVSRGLKNLHILVTSRKESDIESILAPIVTGKLSLSQDSTEVDADIGVWVYHCLVTDFKLKRWSDSVKKEIETSLIDGAHGMFRWAECQITALRLCRTEALLKKALKQLPKTLDQTYDRILLNIPEESRQMARTALLWLAYSKRPLYLDELAEAAALSPESCTLDRQDRLCDPHEILDICSGLVTTIPENVRDPRDYQNHERERELLRFAHFSVKEYLISDRITKGNASDFAILEPEAQTFLAQVCISYLLLFNDYELSSAEDVYSKPLLEYAARFWHVHASNNVMLPAKTVSQMHNLFRPHKGASFLNWLRLYEPMFEIPFSASLQMGKPLRHFESPLYYASFLGRLEVARSLVDEGADVNAQNDGYASVLQVAAAHDAESVVQLLLKEGADVNAQGSVYGSALQVAVLRGAESVVPLLLKAGADVNAQGGRHGSALQAAAKRDAESVVQLLLKAGADVNAQGGAYGSALQAAARRGAESVVPLLIKAGADVNAKGGAYGSALQAAAAGDAESVVQLLLKAGADVNAQGGEYGSALRAAAGHCAGSVVQLLLKAGC</sequence>
<dbReference type="PANTHER" id="PTHR10039">
    <property type="entry name" value="AMELOGENIN"/>
    <property type="match status" value="1"/>
</dbReference>
<reference evidence="6 7" key="1">
    <citation type="submission" date="2019-09" db="EMBL/GenBank/DDBJ databases">
        <title>The hologenome of the rock-dwelling lichen Lasallia pustulata.</title>
        <authorList>
            <person name="Greshake Tzovaras B."/>
            <person name="Segers F."/>
            <person name="Bicker A."/>
            <person name="Dal Grande F."/>
            <person name="Otte J."/>
            <person name="Hankeln T."/>
            <person name="Schmitt I."/>
            <person name="Ebersberger I."/>
        </authorList>
    </citation>
    <scope>NUCLEOTIDE SEQUENCE [LARGE SCALE GENOMIC DNA]</scope>
    <source>
        <strain evidence="6">A1-1</strain>
    </source>
</reference>
<feature type="repeat" description="ANK" evidence="2">
    <location>
        <begin position="706"/>
        <end position="738"/>
    </location>
</feature>
<dbReference type="InterPro" id="IPR036770">
    <property type="entry name" value="Ankyrin_rpt-contain_sf"/>
</dbReference>
<comment type="caution">
    <text evidence="6">The sequence shown here is derived from an EMBL/GenBank/DDBJ whole genome shotgun (WGS) entry which is preliminary data.</text>
</comment>
<feature type="repeat" description="ANK" evidence="2">
    <location>
        <begin position="805"/>
        <end position="837"/>
    </location>
</feature>
<gene>
    <name evidence="6" type="ORF">FRX48_06589</name>
</gene>
<dbReference type="SUPFAM" id="SSF52540">
    <property type="entry name" value="P-loop containing nucleoside triphosphate hydrolases"/>
    <property type="match status" value="1"/>
</dbReference>
<feature type="chain" id="PRO_5024462068" evidence="3">
    <location>
        <begin position="20"/>
        <end position="896"/>
    </location>
</feature>
<evidence type="ECO:0000259" key="5">
    <source>
        <dbReference type="Pfam" id="PF24883"/>
    </source>
</evidence>
<evidence type="ECO:0000259" key="4">
    <source>
        <dbReference type="Pfam" id="PF22939"/>
    </source>
</evidence>
<dbReference type="Pfam" id="PF00023">
    <property type="entry name" value="Ank"/>
    <property type="match status" value="1"/>
</dbReference>
<organism evidence="6 7">
    <name type="scientific">Lasallia pustulata</name>
    <dbReference type="NCBI Taxonomy" id="136370"/>
    <lineage>
        <taxon>Eukaryota</taxon>
        <taxon>Fungi</taxon>
        <taxon>Dikarya</taxon>
        <taxon>Ascomycota</taxon>
        <taxon>Pezizomycotina</taxon>
        <taxon>Lecanoromycetes</taxon>
        <taxon>OSLEUM clade</taxon>
        <taxon>Umbilicariomycetidae</taxon>
        <taxon>Umbilicariales</taxon>
        <taxon>Umbilicariaceae</taxon>
        <taxon>Lasallia</taxon>
    </lineage>
</organism>
<evidence type="ECO:0000256" key="1">
    <source>
        <dbReference type="ARBA" id="ARBA00022737"/>
    </source>
</evidence>
<dbReference type="InterPro" id="IPR002110">
    <property type="entry name" value="Ankyrin_rpt"/>
</dbReference>
<feature type="repeat" description="ANK" evidence="2">
    <location>
        <begin position="772"/>
        <end position="804"/>
    </location>
</feature>
<dbReference type="InterPro" id="IPR056884">
    <property type="entry name" value="NPHP3-like_N"/>
</dbReference>
<dbReference type="PROSITE" id="PS50297">
    <property type="entry name" value="ANK_REP_REGION"/>
    <property type="match status" value="4"/>
</dbReference>
<evidence type="ECO:0000313" key="6">
    <source>
        <dbReference type="EMBL" id="KAA6409975.1"/>
    </source>
</evidence>
<feature type="domain" description="Nephrocystin 3-like N-terminal" evidence="5">
    <location>
        <begin position="192"/>
        <end position="355"/>
    </location>
</feature>
<dbReference type="Gene3D" id="1.25.40.20">
    <property type="entry name" value="Ankyrin repeat-containing domain"/>
    <property type="match status" value="1"/>
</dbReference>
<dbReference type="OrthoDB" id="1577640at2759"/>
<dbReference type="InterPro" id="IPR027417">
    <property type="entry name" value="P-loop_NTPase"/>
</dbReference>
<evidence type="ECO:0000256" key="2">
    <source>
        <dbReference type="PROSITE-ProRule" id="PRU00023"/>
    </source>
</evidence>
<protein>
    <submittedName>
        <fullName evidence="6">Uncharacterized protein</fullName>
    </submittedName>
</protein>
<feature type="signal peptide" evidence="3">
    <location>
        <begin position="1"/>
        <end position="19"/>
    </location>
</feature>
<dbReference type="PANTHER" id="PTHR10039:SF16">
    <property type="entry name" value="GPI INOSITOL-DEACYLASE"/>
    <property type="match status" value="1"/>
</dbReference>
<dbReference type="AlphaFoldDB" id="A0A5M8PLZ9"/>
<dbReference type="SMART" id="SM00248">
    <property type="entry name" value="ANK"/>
    <property type="match status" value="6"/>
</dbReference>
<name>A0A5M8PLZ9_9LECA</name>
<feature type="repeat" description="ANK" evidence="2">
    <location>
        <begin position="845"/>
        <end position="870"/>
    </location>
</feature>
<feature type="repeat" description="ANK" evidence="2">
    <location>
        <begin position="742"/>
        <end position="771"/>
    </location>
</feature>
<dbReference type="Pfam" id="PF24883">
    <property type="entry name" value="NPHP3_N"/>
    <property type="match status" value="1"/>
</dbReference>
<dbReference type="Pfam" id="PF12796">
    <property type="entry name" value="Ank_2"/>
    <property type="match status" value="2"/>
</dbReference>
<dbReference type="InterPro" id="IPR054471">
    <property type="entry name" value="GPIID_WHD"/>
</dbReference>
<dbReference type="SUPFAM" id="SSF48403">
    <property type="entry name" value="Ankyrin repeat"/>
    <property type="match status" value="1"/>
</dbReference>
<dbReference type="EMBL" id="VXIT01000010">
    <property type="protein sequence ID" value="KAA6409975.1"/>
    <property type="molecule type" value="Genomic_DNA"/>
</dbReference>
<dbReference type="Pfam" id="PF22939">
    <property type="entry name" value="WHD_GPIID"/>
    <property type="match status" value="1"/>
</dbReference>
<dbReference type="PROSITE" id="PS50088">
    <property type="entry name" value="ANK_REPEAT"/>
    <property type="match status" value="6"/>
</dbReference>
<keyword evidence="1" id="KW-0677">Repeat</keyword>
<proteinExistence type="predicted"/>
<dbReference type="Gene3D" id="3.40.50.300">
    <property type="entry name" value="P-loop containing nucleotide triphosphate hydrolases"/>
    <property type="match status" value="1"/>
</dbReference>
<dbReference type="Proteomes" id="UP000324767">
    <property type="component" value="Unassembled WGS sequence"/>
</dbReference>
<keyword evidence="3" id="KW-0732">Signal</keyword>
<accession>A0A5M8PLZ9</accession>
<keyword evidence="2" id="KW-0040">ANK repeat</keyword>
<evidence type="ECO:0000256" key="3">
    <source>
        <dbReference type="SAM" id="SignalP"/>
    </source>
</evidence>